<organism evidence="1 2">
    <name type="scientific">Taklimakanibacter albus</name>
    <dbReference type="NCBI Taxonomy" id="2800327"/>
    <lineage>
        <taxon>Bacteria</taxon>
        <taxon>Pseudomonadati</taxon>
        <taxon>Pseudomonadota</taxon>
        <taxon>Alphaproteobacteria</taxon>
        <taxon>Hyphomicrobiales</taxon>
        <taxon>Aestuariivirgaceae</taxon>
        <taxon>Taklimakanibacter</taxon>
    </lineage>
</organism>
<dbReference type="Proteomes" id="UP000616151">
    <property type="component" value="Unassembled WGS sequence"/>
</dbReference>
<accession>A0ACC5QZD0</accession>
<dbReference type="EMBL" id="JAENHL010000006">
    <property type="protein sequence ID" value="MBK1865717.1"/>
    <property type="molecule type" value="Genomic_DNA"/>
</dbReference>
<gene>
    <name evidence="1" type="ORF">JHL16_05085</name>
</gene>
<name>A0ACC5QZD0_9HYPH</name>
<protein>
    <submittedName>
        <fullName evidence="1">ABC transporter substrate-binding protein</fullName>
    </submittedName>
</protein>
<comment type="caution">
    <text evidence="1">The sequence shown here is derived from an EMBL/GenBank/DDBJ whole genome shotgun (WGS) entry which is preliminary data.</text>
</comment>
<keyword evidence="2" id="KW-1185">Reference proteome</keyword>
<evidence type="ECO:0000313" key="1">
    <source>
        <dbReference type="EMBL" id="MBK1865717.1"/>
    </source>
</evidence>
<reference evidence="1" key="1">
    <citation type="submission" date="2021-01" db="EMBL/GenBank/DDBJ databases">
        <authorList>
            <person name="Sun Q."/>
        </authorList>
    </citation>
    <scope>NUCLEOTIDE SEQUENCE</scope>
    <source>
        <strain evidence="1">YIM B02566</strain>
    </source>
</reference>
<proteinExistence type="predicted"/>
<evidence type="ECO:0000313" key="2">
    <source>
        <dbReference type="Proteomes" id="UP000616151"/>
    </source>
</evidence>
<sequence>MKRLLMGVCLATLLSTPVLAETPANTLVIAKAIDDMVTMDPAEIYELSNSEVAVNVYDRLMGLEIGDMKTLVPKAAESWSVSEDGKTFTFKLKPNLKFHSGNPLTADDVAFSLQRVILLNLTPAYLLQGLGWTPENVKEMAKAVDPATVQLTINEKYAPTYILNLMSTVTSSIVDKKEALAHEKNGDLGHDWLKTNSAGSGAYRMRSWKANDSVVLEANPDFRLGAPKLQRVIVRHVPEGATQRLLVEKGDIDIARNLTPDQIKGIAGNTDLVVETFPKATVYYLGLNQKNDKLKNPKVQEALRWLIDYQGMADSFLKGQMLVHQAFWPAGFYASLENNPYKLDTAKAKALLAEAGYPNGFDIQLDTGNTQPFTGIAQSIQSTFAEAGVKVTINSAEVKQALTKYRARQHEMIYMYWGPDYLDPNANADSFANNPDNSDSSASKPLAWRNAWDIPEIMAETKAALKESDAEKRKQQYLDLQTKLQTTGPFLNMFQESEQTVMRKNVKGFFSGPNSDLVFYYQTTK</sequence>